<dbReference type="InterPro" id="IPR025241">
    <property type="entry name" value="DUF4190"/>
</dbReference>
<proteinExistence type="predicted"/>
<accession>A0ABX0ADS2</accession>
<feature type="domain" description="DUF4190" evidence="2">
    <location>
        <begin position="11"/>
        <end position="74"/>
    </location>
</feature>
<evidence type="ECO:0000256" key="1">
    <source>
        <dbReference type="SAM" id="Phobius"/>
    </source>
</evidence>
<organism evidence="3 4">
    <name type="scientific">Pseudoxanthomonas gei</name>
    <dbReference type="NCBI Taxonomy" id="1383030"/>
    <lineage>
        <taxon>Bacteria</taxon>
        <taxon>Pseudomonadati</taxon>
        <taxon>Pseudomonadota</taxon>
        <taxon>Gammaproteobacteria</taxon>
        <taxon>Lysobacterales</taxon>
        <taxon>Lysobacteraceae</taxon>
        <taxon>Pseudoxanthomonas</taxon>
    </lineage>
</organism>
<dbReference type="RefSeq" id="WP_162348202.1">
    <property type="nucleotide sequence ID" value="NZ_QOVG01000001.1"/>
</dbReference>
<keyword evidence="4" id="KW-1185">Reference proteome</keyword>
<comment type="caution">
    <text evidence="3">The sequence shown here is derived from an EMBL/GenBank/DDBJ whole genome shotgun (WGS) entry which is preliminary data.</text>
</comment>
<dbReference type="Pfam" id="PF13828">
    <property type="entry name" value="DUF4190"/>
    <property type="match status" value="1"/>
</dbReference>
<evidence type="ECO:0000313" key="3">
    <source>
        <dbReference type="EMBL" id="NDK37661.1"/>
    </source>
</evidence>
<evidence type="ECO:0000313" key="4">
    <source>
        <dbReference type="Proteomes" id="UP001429354"/>
    </source>
</evidence>
<sequence length="91" mass="9438">MNGVVRQNSSLAIISLVTGILGWTLLPFLGSIVAIVTGHIARKEIRQDPTLGGDSLALVGLVLGWVAVAGAVLAILAFILFFGGLAWLGTR</sequence>
<keyword evidence="1" id="KW-0812">Transmembrane</keyword>
<feature type="transmembrane region" description="Helical" evidence="1">
    <location>
        <begin position="56"/>
        <end position="88"/>
    </location>
</feature>
<keyword evidence="1" id="KW-0472">Membrane</keyword>
<reference evidence="3 4" key="1">
    <citation type="submission" date="2018-07" db="EMBL/GenBank/DDBJ databases">
        <title>Whole genome Sequencing of Pseudoxanthomonas gei KCTC 32298 (T).</title>
        <authorList>
            <person name="Kumar S."/>
            <person name="Bansal K."/>
            <person name="Kaur A."/>
            <person name="Patil P."/>
            <person name="Sharma S."/>
            <person name="Patil P.B."/>
        </authorList>
    </citation>
    <scope>NUCLEOTIDE SEQUENCE [LARGE SCALE GENOMIC DNA]</scope>
    <source>
        <strain evidence="3 4">KCTC 32298</strain>
    </source>
</reference>
<protein>
    <submittedName>
        <fullName evidence="3">DUF4190 domain-containing protein</fullName>
    </submittedName>
</protein>
<dbReference type="Proteomes" id="UP001429354">
    <property type="component" value="Unassembled WGS sequence"/>
</dbReference>
<feature type="transmembrane region" description="Helical" evidence="1">
    <location>
        <begin position="12"/>
        <end position="36"/>
    </location>
</feature>
<keyword evidence="1" id="KW-1133">Transmembrane helix</keyword>
<evidence type="ECO:0000259" key="2">
    <source>
        <dbReference type="Pfam" id="PF13828"/>
    </source>
</evidence>
<dbReference type="EMBL" id="QOVG01000001">
    <property type="protein sequence ID" value="NDK37661.1"/>
    <property type="molecule type" value="Genomic_DNA"/>
</dbReference>
<gene>
    <name evidence="3" type="ORF">DT603_02225</name>
</gene>
<name>A0ABX0ADS2_9GAMM</name>